<reference evidence="1 2" key="1">
    <citation type="submission" date="2019-02" db="EMBL/GenBank/DDBJ databases">
        <title>Genome sequencing of Clostridium botulinum clinical isolates.</title>
        <authorList>
            <person name="Brunt J."/>
            <person name="Van Vliet A.H.M."/>
            <person name="Stringer S.C."/>
            <person name="Grant K.A."/>
            <person name="Carter A.C."/>
            <person name="Peck M.W."/>
        </authorList>
    </citation>
    <scope>NUCLEOTIDE SEQUENCE [LARGE SCALE GENOMIC DNA]</scope>
    <source>
        <strain evidence="1 2">H113700579</strain>
    </source>
</reference>
<evidence type="ECO:0000313" key="1">
    <source>
        <dbReference type="EMBL" id="NFA42789.1"/>
    </source>
</evidence>
<evidence type="ECO:0000313" key="2">
    <source>
        <dbReference type="Proteomes" id="UP000472355"/>
    </source>
</evidence>
<proteinExistence type="predicted"/>
<sequence>MKILVIATYLPPYIGSGNIRVLNYINYLSRLKNNIDVIGVDYPKDAIAYDKNLENVFDDEINIYRLNPGFIYRIFNRKKTVKTNEKIDNQSQINLLNRIKYKLNKFIKLNFLIPDSFIFWIKPAYKKGCELIKKNNYDLILSIHETPSSHIVAYKLKRKFNVKWIGYWSDPWCGDSALRCNGAFLKNKIEEKIEKKIVLGMDKLLFTTNGTLQSYVKKYNIDEKNVDIVYRGYDPQMYNEIDNQEFDSKYFKKNKINIVHTGTIYNKLRDIQPLYESLEKIRGNNSEVFNKLNILFIGQFTEEKDKELLESIECIKILPLMPFFESIKFVVHADILLLYGNKNSTQVPGKLYEYIGSKATVITILGSENDESGIIMKKINKGPIINNTVKELNNLLLNIDEILYNEKNLIWRNPNLEFTWENIVNDLENKLKC</sequence>
<protein>
    <recommendedName>
        <fullName evidence="3">Glycosyltransferase family 4 protein</fullName>
    </recommendedName>
</protein>
<dbReference type="Gene3D" id="3.40.50.2000">
    <property type="entry name" value="Glycogen Phosphorylase B"/>
    <property type="match status" value="2"/>
</dbReference>
<gene>
    <name evidence="1" type="ORF">EXM65_09440</name>
</gene>
<comment type="caution">
    <text evidence="1">The sequence shown here is derived from an EMBL/GenBank/DDBJ whole genome shotgun (WGS) entry which is preliminary data.</text>
</comment>
<dbReference type="EMBL" id="SGKU01000022">
    <property type="protein sequence ID" value="NFA42789.1"/>
    <property type="molecule type" value="Genomic_DNA"/>
</dbReference>
<evidence type="ECO:0008006" key="3">
    <source>
        <dbReference type="Google" id="ProtNLM"/>
    </source>
</evidence>
<accession>A0A6M0SPX0</accession>
<dbReference type="AlphaFoldDB" id="A0A6M0SPX0"/>
<name>A0A6M0SPX0_CLOBO</name>
<organism evidence="1 2">
    <name type="scientific">Clostridium botulinum</name>
    <dbReference type="NCBI Taxonomy" id="1491"/>
    <lineage>
        <taxon>Bacteria</taxon>
        <taxon>Bacillati</taxon>
        <taxon>Bacillota</taxon>
        <taxon>Clostridia</taxon>
        <taxon>Eubacteriales</taxon>
        <taxon>Clostridiaceae</taxon>
        <taxon>Clostridium</taxon>
    </lineage>
</organism>
<dbReference type="Proteomes" id="UP000472355">
    <property type="component" value="Unassembled WGS sequence"/>
</dbReference>
<dbReference type="SUPFAM" id="SSF53756">
    <property type="entry name" value="UDP-Glycosyltransferase/glycogen phosphorylase"/>
    <property type="match status" value="1"/>
</dbReference>